<protein>
    <submittedName>
        <fullName evidence="6">D-alanine--D-alanine ligase</fullName>
    </submittedName>
</protein>
<dbReference type="SUPFAM" id="SSF56059">
    <property type="entry name" value="Glutathione synthetase ATP-binding domain-like"/>
    <property type="match status" value="1"/>
</dbReference>
<proteinExistence type="inferred from homology"/>
<dbReference type="GO" id="GO:0005524">
    <property type="term" value="F:ATP binding"/>
    <property type="evidence" value="ECO:0007669"/>
    <property type="project" value="UniProtKB-UniRule"/>
</dbReference>
<reference evidence="6" key="1">
    <citation type="submission" date="2020-07" db="EMBL/GenBank/DDBJ databases">
        <title>Huge and variable diversity of episymbiotic CPR bacteria and DPANN archaea in groundwater ecosystems.</title>
        <authorList>
            <person name="He C.Y."/>
            <person name="Keren R."/>
            <person name="Whittaker M."/>
            <person name="Farag I.F."/>
            <person name="Doudna J."/>
            <person name="Cate J.H.D."/>
            <person name="Banfield J.F."/>
        </authorList>
    </citation>
    <scope>NUCLEOTIDE SEQUENCE</scope>
    <source>
        <strain evidence="6">NC_groundwater_1813_Pr3_B-0.1um_71_17</strain>
    </source>
</reference>
<dbReference type="SUPFAM" id="SSF52440">
    <property type="entry name" value="PreATP-grasp domain"/>
    <property type="match status" value="1"/>
</dbReference>
<dbReference type="Gene3D" id="3.30.470.20">
    <property type="entry name" value="ATP-grasp fold, B domain"/>
    <property type="match status" value="1"/>
</dbReference>
<keyword evidence="3" id="KW-0961">Cell wall biogenesis/degradation</keyword>
<evidence type="ECO:0000313" key="7">
    <source>
        <dbReference type="Proteomes" id="UP000696931"/>
    </source>
</evidence>
<evidence type="ECO:0000313" key="6">
    <source>
        <dbReference type="EMBL" id="MBI5170679.1"/>
    </source>
</evidence>
<keyword evidence="2 6" id="KW-0436">Ligase</keyword>
<dbReference type="PROSITE" id="PS50975">
    <property type="entry name" value="ATP_GRASP"/>
    <property type="match status" value="1"/>
</dbReference>
<dbReference type="Gene3D" id="3.30.1490.20">
    <property type="entry name" value="ATP-grasp fold, A domain"/>
    <property type="match status" value="1"/>
</dbReference>
<evidence type="ECO:0000256" key="4">
    <source>
        <dbReference type="PROSITE-ProRule" id="PRU00409"/>
    </source>
</evidence>
<accession>A0A933SIT3</accession>
<evidence type="ECO:0000259" key="5">
    <source>
        <dbReference type="PROSITE" id="PS50975"/>
    </source>
</evidence>
<dbReference type="Pfam" id="PF07478">
    <property type="entry name" value="Dala_Dala_lig_C"/>
    <property type="match status" value="1"/>
</dbReference>
<name>A0A933SIT3_UNCEI</name>
<organism evidence="6 7">
    <name type="scientific">Eiseniibacteriota bacterium</name>
    <dbReference type="NCBI Taxonomy" id="2212470"/>
    <lineage>
        <taxon>Bacteria</taxon>
        <taxon>Candidatus Eiseniibacteriota</taxon>
    </lineage>
</organism>
<evidence type="ECO:0000256" key="2">
    <source>
        <dbReference type="ARBA" id="ARBA00022598"/>
    </source>
</evidence>
<dbReference type="GO" id="GO:0046872">
    <property type="term" value="F:metal ion binding"/>
    <property type="evidence" value="ECO:0007669"/>
    <property type="project" value="InterPro"/>
</dbReference>
<dbReference type="GO" id="GO:0008716">
    <property type="term" value="F:D-alanine-D-alanine ligase activity"/>
    <property type="evidence" value="ECO:0007669"/>
    <property type="project" value="InterPro"/>
</dbReference>
<dbReference type="InterPro" id="IPR011095">
    <property type="entry name" value="Dala_Dala_lig_C"/>
</dbReference>
<keyword evidence="4" id="KW-0547">Nucleotide-binding</keyword>
<comment type="caution">
    <text evidence="6">The sequence shown here is derived from an EMBL/GenBank/DDBJ whole genome shotgun (WGS) entry which is preliminary data.</text>
</comment>
<dbReference type="PANTHER" id="PTHR23132:SF26">
    <property type="entry name" value="BLR7451 PROTEIN"/>
    <property type="match status" value="1"/>
</dbReference>
<dbReference type="AlphaFoldDB" id="A0A933SIT3"/>
<dbReference type="InterPro" id="IPR013815">
    <property type="entry name" value="ATP_grasp_subdomain_1"/>
</dbReference>
<dbReference type="InterPro" id="IPR016185">
    <property type="entry name" value="PreATP-grasp_dom_sf"/>
</dbReference>
<feature type="domain" description="ATP-grasp" evidence="5">
    <location>
        <begin position="109"/>
        <end position="321"/>
    </location>
</feature>
<evidence type="ECO:0000256" key="1">
    <source>
        <dbReference type="ARBA" id="ARBA00010871"/>
    </source>
</evidence>
<keyword evidence="4" id="KW-0067">ATP-binding</keyword>
<dbReference type="EMBL" id="JACRIW010000103">
    <property type="protein sequence ID" value="MBI5170679.1"/>
    <property type="molecule type" value="Genomic_DNA"/>
</dbReference>
<dbReference type="GO" id="GO:0071555">
    <property type="term" value="P:cell wall organization"/>
    <property type="evidence" value="ECO:0007669"/>
    <property type="project" value="UniProtKB-KW"/>
</dbReference>
<dbReference type="InterPro" id="IPR011761">
    <property type="entry name" value="ATP-grasp"/>
</dbReference>
<dbReference type="Proteomes" id="UP000696931">
    <property type="component" value="Unassembled WGS sequence"/>
</dbReference>
<evidence type="ECO:0000256" key="3">
    <source>
        <dbReference type="ARBA" id="ARBA00023316"/>
    </source>
</evidence>
<gene>
    <name evidence="6" type="ORF">HZA61_14415</name>
</gene>
<sequence>MHPSLVPPDTLKGHTPEEIATWKTEYGVLHTLRKLGHETLALGVQEELNPIRVAAEEWKPDIVFNLLEEFHGLSNFDQHVVSYLELLKLAYTGCNPRGLVLARSKAITKKIAAYHRVRVPAFFVAAKGQKPRRPRSLKFPLFVKSASEEASLGISQASIVDGDDKLAERVRFIHESIGSDALVEEYIEGRELYVGAIGNERVRVLPTWELDFGRLAETGEPIATARVKHSPGYQKKHKIDIRRAEGLEPAVERALQRTTRRVYRMLELDGYARVDYRLTAKGELYLLEANPNPEIAESEEFASAAAAVKVNYRQLIARILSLGLTRPGRVS</sequence>
<comment type="similarity">
    <text evidence="1">Belongs to the D-alanine--D-alanine ligase family.</text>
</comment>
<dbReference type="PANTHER" id="PTHR23132">
    <property type="entry name" value="D-ALANINE--D-ALANINE LIGASE"/>
    <property type="match status" value="1"/>
</dbReference>